<name>A0ABN6PS42_9BURK</name>
<evidence type="ECO:0000313" key="2">
    <source>
        <dbReference type="EMBL" id="BDI06432.1"/>
    </source>
</evidence>
<dbReference type="Pfam" id="PF14086">
    <property type="entry name" value="DUF4266"/>
    <property type="match status" value="1"/>
</dbReference>
<keyword evidence="3" id="KW-1185">Reference proteome</keyword>
<feature type="domain" description="DUF4266" evidence="1">
    <location>
        <begin position="44"/>
        <end position="92"/>
    </location>
</feature>
<gene>
    <name evidence="2" type="ORF">CATMQ487_34020</name>
</gene>
<evidence type="ECO:0000259" key="1">
    <source>
        <dbReference type="Pfam" id="PF14086"/>
    </source>
</evidence>
<proteinExistence type="predicted"/>
<dbReference type="RefSeq" id="WP_310742542.1">
    <property type="nucleotide sequence ID" value="NZ_AP025730.1"/>
</dbReference>
<sequence>MNHPDPSVPPAARRAGLRLTLLASLAGLTLLGGLGGCSTFKPPQPWEKGTLARKDMTFEADSLDQRYVQHIYFSKEAASGGYGVGGGGCGCN</sequence>
<dbReference type="Proteomes" id="UP001057498">
    <property type="component" value="Chromosome"/>
</dbReference>
<dbReference type="InterPro" id="IPR025362">
    <property type="entry name" value="DUF4266"/>
</dbReference>
<protein>
    <recommendedName>
        <fullName evidence="1">DUF4266 domain-containing protein</fullName>
    </recommendedName>
</protein>
<dbReference type="EMBL" id="AP025730">
    <property type="protein sequence ID" value="BDI06432.1"/>
    <property type="molecule type" value="Genomic_DNA"/>
</dbReference>
<accession>A0ABN6PS42</accession>
<evidence type="ECO:0000313" key="3">
    <source>
        <dbReference type="Proteomes" id="UP001057498"/>
    </source>
</evidence>
<reference evidence="2" key="1">
    <citation type="submission" date="2022-04" db="EMBL/GenBank/DDBJ databases">
        <title>Whole genome sequence of Sphaerotilus sp. FB-5.</title>
        <authorList>
            <person name="Takeda M."/>
            <person name="Narihara S."/>
            <person name="Akimoto M."/>
            <person name="Akimoto R."/>
            <person name="Nishiyashiki S."/>
            <person name="Murakami T."/>
        </authorList>
    </citation>
    <scope>NUCLEOTIDE SEQUENCE</scope>
    <source>
        <strain evidence="2">FB-5</strain>
    </source>
</reference>
<organism evidence="2 3">
    <name type="scientific">Sphaerotilus microaerophilus</name>
    <dbReference type="NCBI Taxonomy" id="2914710"/>
    <lineage>
        <taxon>Bacteria</taxon>
        <taxon>Pseudomonadati</taxon>
        <taxon>Pseudomonadota</taxon>
        <taxon>Betaproteobacteria</taxon>
        <taxon>Burkholderiales</taxon>
        <taxon>Sphaerotilaceae</taxon>
        <taxon>Sphaerotilus</taxon>
    </lineage>
</organism>